<evidence type="ECO:0000256" key="6">
    <source>
        <dbReference type="ARBA" id="ARBA00023136"/>
    </source>
</evidence>
<dbReference type="Pfam" id="PF07690">
    <property type="entry name" value="MFS_1"/>
    <property type="match status" value="1"/>
</dbReference>
<dbReference type="InterPro" id="IPR011701">
    <property type="entry name" value="MFS"/>
</dbReference>
<evidence type="ECO:0000256" key="3">
    <source>
        <dbReference type="ARBA" id="ARBA00022475"/>
    </source>
</evidence>
<dbReference type="Proteomes" id="UP000805614">
    <property type="component" value="Unassembled WGS sequence"/>
</dbReference>
<dbReference type="PROSITE" id="PS50850">
    <property type="entry name" value="MFS"/>
    <property type="match status" value="1"/>
</dbReference>
<reference evidence="9 10" key="1">
    <citation type="submission" date="2020-06" db="EMBL/GenBank/DDBJ databases">
        <title>Actinomadura xiongansis sp. nov., isolated from soil of Baiyangdian.</title>
        <authorList>
            <person name="Zhang X."/>
        </authorList>
    </citation>
    <scope>NUCLEOTIDE SEQUENCE [LARGE SCALE GENOMIC DNA]</scope>
    <source>
        <strain evidence="9 10">HBUM206468</strain>
    </source>
</reference>
<evidence type="ECO:0000313" key="9">
    <source>
        <dbReference type="EMBL" id="MBC6466136.1"/>
    </source>
</evidence>
<dbReference type="PRINTS" id="PR01036">
    <property type="entry name" value="TCRTETB"/>
</dbReference>
<feature type="transmembrane region" description="Helical" evidence="7">
    <location>
        <begin position="120"/>
        <end position="138"/>
    </location>
</feature>
<proteinExistence type="predicted"/>
<protein>
    <submittedName>
        <fullName evidence="9">MFS transporter</fullName>
    </submittedName>
</protein>
<feature type="transmembrane region" description="Helical" evidence="7">
    <location>
        <begin position="91"/>
        <end position="108"/>
    </location>
</feature>
<evidence type="ECO:0000256" key="4">
    <source>
        <dbReference type="ARBA" id="ARBA00022692"/>
    </source>
</evidence>
<dbReference type="PANTHER" id="PTHR42718:SF46">
    <property type="entry name" value="BLR6921 PROTEIN"/>
    <property type="match status" value="1"/>
</dbReference>
<dbReference type="SUPFAM" id="SSF103473">
    <property type="entry name" value="MFS general substrate transporter"/>
    <property type="match status" value="1"/>
</dbReference>
<feature type="domain" description="Major facilitator superfamily (MFS) profile" evidence="8">
    <location>
        <begin position="53"/>
        <end position="511"/>
    </location>
</feature>
<keyword evidence="6 7" id="KW-0472">Membrane</keyword>
<dbReference type="InterPro" id="IPR036259">
    <property type="entry name" value="MFS_trans_sf"/>
</dbReference>
<name>A0ABR7LN15_9ACTN</name>
<feature type="transmembrane region" description="Helical" evidence="7">
    <location>
        <begin position="485"/>
        <end position="507"/>
    </location>
</feature>
<feature type="transmembrane region" description="Helical" evidence="7">
    <location>
        <begin position="179"/>
        <end position="198"/>
    </location>
</feature>
<dbReference type="InterPro" id="IPR020846">
    <property type="entry name" value="MFS_dom"/>
</dbReference>
<keyword evidence="4 7" id="KW-0812">Transmembrane</keyword>
<evidence type="ECO:0000256" key="1">
    <source>
        <dbReference type="ARBA" id="ARBA00004651"/>
    </source>
</evidence>
<dbReference type="EMBL" id="JABVEC010000007">
    <property type="protein sequence ID" value="MBC6466136.1"/>
    <property type="molecule type" value="Genomic_DNA"/>
</dbReference>
<feature type="transmembrane region" description="Helical" evidence="7">
    <location>
        <begin position="265"/>
        <end position="288"/>
    </location>
</feature>
<dbReference type="InterPro" id="IPR004638">
    <property type="entry name" value="EmrB-like"/>
</dbReference>
<organism evidence="9 10">
    <name type="scientific">Actinomadura alba</name>
    <dbReference type="NCBI Taxonomy" id="406431"/>
    <lineage>
        <taxon>Bacteria</taxon>
        <taxon>Bacillati</taxon>
        <taxon>Actinomycetota</taxon>
        <taxon>Actinomycetes</taxon>
        <taxon>Streptosporangiales</taxon>
        <taxon>Thermomonosporaceae</taxon>
        <taxon>Actinomadura</taxon>
    </lineage>
</organism>
<feature type="transmembrane region" description="Helical" evidence="7">
    <location>
        <begin position="344"/>
        <end position="362"/>
    </location>
</feature>
<gene>
    <name evidence="9" type="ORF">HKK74_11590</name>
</gene>
<comment type="subcellular location">
    <subcellularLocation>
        <location evidence="1">Cell membrane</location>
        <topology evidence="1">Multi-pass membrane protein</topology>
    </subcellularLocation>
</comment>
<feature type="transmembrane region" description="Helical" evidence="7">
    <location>
        <begin position="374"/>
        <end position="391"/>
    </location>
</feature>
<feature type="transmembrane region" description="Helical" evidence="7">
    <location>
        <begin position="241"/>
        <end position="259"/>
    </location>
</feature>
<evidence type="ECO:0000259" key="8">
    <source>
        <dbReference type="PROSITE" id="PS50850"/>
    </source>
</evidence>
<keyword evidence="10" id="KW-1185">Reference proteome</keyword>
<dbReference type="Gene3D" id="1.20.1250.20">
    <property type="entry name" value="MFS general substrate transporter like domains"/>
    <property type="match status" value="2"/>
</dbReference>
<accession>A0ABR7LN15</accession>
<feature type="transmembrane region" description="Helical" evidence="7">
    <location>
        <begin position="309"/>
        <end position="332"/>
    </location>
</feature>
<dbReference type="PANTHER" id="PTHR42718">
    <property type="entry name" value="MAJOR FACILITATOR SUPERFAMILY MULTIDRUG TRANSPORTER MFSC"/>
    <property type="match status" value="1"/>
</dbReference>
<feature type="transmembrane region" description="Helical" evidence="7">
    <location>
        <begin position="397"/>
        <end position="421"/>
    </location>
</feature>
<evidence type="ECO:0000256" key="7">
    <source>
        <dbReference type="SAM" id="Phobius"/>
    </source>
</evidence>
<evidence type="ECO:0000256" key="2">
    <source>
        <dbReference type="ARBA" id="ARBA00022448"/>
    </source>
</evidence>
<dbReference type="CDD" id="cd17321">
    <property type="entry name" value="MFS_MMR_MDR_like"/>
    <property type="match status" value="1"/>
</dbReference>
<dbReference type="NCBIfam" id="TIGR00711">
    <property type="entry name" value="efflux_EmrB"/>
    <property type="match status" value="1"/>
</dbReference>
<comment type="caution">
    <text evidence="9">The sequence shown here is derived from an EMBL/GenBank/DDBJ whole genome shotgun (WGS) entry which is preliminary data.</text>
</comment>
<keyword evidence="5 7" id="KW-1133">Transmembrane helix</keyword>
<keyword evidence="3" id="KW-1003">Cell membrane</keyword>
<keyword evidence="2" id="KW-0813">Transport</keyword>
<evidence type="ECO:0000256" key="5">
    <source>
        <dbReference type="ARBA" id="ARBA00022989"/>
    </source>
</evidence>
<feature type="transmembrane region" description="Helical" evidence="7">
    <location>
        <begin position="144"/>
        <end position="167"/>
    </location>
</feature>
<dbReference type="RefSeq" id="WP_187243157.1">
    <property type="nucleotide sequence ID" value="NZ_BAAAOK010000057.1"/>
</dbReference>
<feature type="transmembrane region" description="Helical" evidence="7">
    <location>
        <begin position="51"/>
        <end position="71"/>
    </location>
</feature>
<evidence type="ECO:0000313" key="10">
    <source>
        <dbReference type="Proteomes" id="UP000805614"/>
    </source>
</evidence>
<sequence length="530" mass="54439">MTAAVTGIGSPTSRACQDAARTIRAARNTTSKDEVLVTTKAQAPAVTSRRWAALFFIGLAQLMIVLDATVVNIALPSLQRDLGVSDGDRQWIITAYTLAFGSLLLLGGRIADYTGRKRTFLIALLGFTGASALGGAAANFEMLLIARALQGGFGALLGPSALSLLTVMFTQPKDRAKAFGIWGGISAAGGAIGLLAGGALTEYLDWRWCLYVNIPIALIAAIGGYAMLAESRHEGRARFDIPGVLLVTGGLVAVVYATSRAESDGWGSATVIGLLAAGAALLAAFAFVESRVPQPLLPLRVIADRTRGGAYLAVGLAVIGMFGAFLFMTYYLQVVKGYSPIKTGVAFLPMVTAVLISAGGLTTRLLPKLPPRTLIVPGMLISALGMLWMLTVEPGTAYAGGVLVTGLLFGFGAGMILPVALNYATHGVDPGDSGVASASVNTAQQIGGSIGTALLNTIATSATVDYLASHGTSPAIAKQAVVEGFAAASAWAAGIILVGALIVAVLMNTPRPKHEAVAEDAESVEPLLAL</sequence>
<feature type="transmembrane region" description="Helical" evidence="7">
    <location>
        <begin position="210"/>
        <end position="229"/>
    </location>
</feature>